<name>A0A5E7T5E5_PSEFL</name>
<evidence type="ECO:0000313" key="1">
    <source>
        <dbReference type="EMBL" id="VVP94232.1"/>
    </source>
</evidence>
<evidence type="ECO:0000313" key="2">
    <source>
        <dbReference type="Proteomes" id="UP000326611"/>
    </source>
</evidence>
<protein>
    <submittedName>
        <fullName evidence="1">Uncharacterized protein</fullName>
    </submittedName>
</protein>
<reference evidence="1 2" key="1">
    <citation type="submission" date="2019-09" db="EMBL/GenBank/DDBJ databases">
        <authorList>
            <person name="Chandra G."/>
            <person name="Truman W A."/>
        </authorList>
    </citation>
    <scope>NUCLEOTIDE SEQUENCE [LARGE SCALE GENOMIC DNA]</scope>
    <source>
        <strain evidence="1">PS918</strain>
    </source>
</reference>
<dbReference type="AlphaFoldDB" id="A0A5E7T5E5"/>
<dbReference type="Proteomes" id="UP000326611">
    <property type="component" value="Unassembled WGS sequence"/>
</dbReference>
<sequence length="49" mass="4919">MLAMVVNDDAGSLTPRGALSGFSRACSLLQGGRGTSQSQVGFKAASLGF</sequence>
<accession>A0A5E7T5E5</accession>
<proteinExistence type="predicted"/>
<organism evidence="1 2">
    <name type="scientific">Pseudomonas fluorescens</name>
    <dbReference type="NCBI Taxonomy" id="294"/>
    <lineage>
        <taxon>Bacteria</taxon>
        <taxon>Pseudomonadati</taxon>
        <taxon>Pseudomonadota</taxon>
        <taxon>Gammaproteobacteria</taxon>
        <taxon>Pseudomonadales</taxon>
        <taxon>Pseudomonadaceae</taxon>
        <taxon>Pseudomonas</taxon>
    </lineage>
</organism>
<dbReference type="EMBL" id="CABVIY010000004">
    <property type="protein sequence ID" value="VVP94232.1"/>
    <property type="molecule type" value="Genomic_DNA"/>
</dbReference>
<gene>
    <name evidence="1" type="ORF">PS918_03545</name>
</gene>